<dbReference type="Gramene" id="ERN19850">
    <property type="protein sequence ID" value="ERN19850"/>
    <property type="gene ID" value="AMTR_s00064p00210550"/>
</dbReference>
<dbReference type="GO" id="GO:0080044">
    <property type="term" value="F:quercetin 7-O-glucosyltransferase activity"/>
    <property type="evidence" value="ECO:0000318"/>
    <property type="project" value="GO_Central"/>
</dbReference>
<gene>
    <name evidence="4" type="ORF">AMTR_s00064p00210550</name>
</gene>
<comment type="similarity">
    <text evidence="1">Belongs to the UDP-glycosyltransferase family.</text>
</comment>
<evidence type="ECO:0000313" key="5">
    <source>
        <dbReference type="Proteomes" id="UP000017836"/>
    </source>
</evidence>
<dbReference type="HOGENOM" id="CLU_001724_6_0_1"/>
<dbReference type="PANTHER" id="PTHR11926">
    <property type="entry name" value="GLUCOSYL/GLUCURONOSYL TRANSFERASES"/>
    <property type="match status" value="1"/>
</dbReference>
<organism evidence="4 5">
    <name type="scientific">Amborella trichopoda</name>
    <dbReference type="NCBI Taxonomy" id="13333"/>
    <lineage>
        <taxon>Eukaryota</taxon>
        <taxon>Viridiplantae</taxon>
        <taxon>Streptophyta</taxon>
        <taxon>Embryophyta</taxon>
        <taxon>Tracheophyta</taxon>
        <taxon>Spermatophyta</taxon>
        <taxon>Magnoliopsida</taxon>
        <taxon>Amborellales</taxon>
        <taxon>Amborellaceae</taxon>
        <taxon>Amborella</taxon>
    </lineage>
</organism>
<dbReference type="Gene3D" id="3.40.50.2000">
    <property type="entry name" value="Glycogen Phosphorylase B"/>
    <property type="match status" value="1"/>
</dbReference>
<evidence type="ECO:0000256" key="1">
    <source>
        <dbReference type="ARBA" id="ARBA00009995"/>
    </source>
</evidence>
<evidence type="ECO:0000256" key="2">
    <source>
        <dbReference type="ARBA" id="ARBA00022676"/>
    </source>
</evidence>
<dbReference type="eggNOG" id="KOG1192">
    <property type="taxonomic scope" value="Eukaryota"/>
</dbReference>
<accession>U5DC83</accession>
<name>U5DC83_AMBTC</name>
<dbReference type="FunFam" id="3.40.50.2000:FF:000065">
    <property type="entry name" value="Glycosyltransferase"/>
    <property type="match status" value="1"/>
</dbReference>
<dbReference type="Proteomes" id="UP000017836">
    <property type="component" value="Unassembled WGS sequence"/>
</dbReference>
<keyword evidence="2" id="KW-0328">Glycosyltransferase</keyword>
<reference evidence="5" key="1">
    <citation type="journal article" date="2013" name="Science">
        <title>The Amborella genome and the evolution of flowering plants.</title>
        <authorList>
            <consortium name="Amborella Genome Project"/>
        </authorList>
    </citation>
    <scope>NUCLEOTIDE SEQUENCE [LARGE SCALE GENOMIC DNA]</scope>
</reference>
<proteinExistence type="inferred from homology"/>
<dbReference type="SUPFAM" id="SSF53756">
    <property type="entry name" value="UDP-Glycosyltransferase/glycogen phosphorylase"/>
    <property type="match status" value="1"/>
</dbReference>
<dbReference type="OMA" id="HITPITQ"/>
<protein>
    <submittedName>
        <fullName evidence="4">Uncharacterized protein</fullName>
    </submittedName>
</protein>
<sequence>MGSDYVHKPHAVCVPFPAQGHITPITQLAKVLHVRGFHIIFVNYDYNHKRLLKSRGPDLSMGVHGFAFESIPKGLPPIEIEATQSIPELCYYTRELLARLNSIEDLPPVSCLISDGVMNFTQTVADELGIPRVTFWTTSAYLQYPELIERGYTPLKDASQLSHGYLETPLNWIQSMPSVRLQDMPSFLRTTDPNDIMPNFVNEDPVIAIKSTAVILNTFDSLEQPVLDAMRAKVPALYTIGQLRMLCKRAITEPKLGSISSSLWTPDTRLA</sequence>
<keyword evidence="5" id="KW-1185">Reference proteome</keyword>
<dbReference type="PANTHER" id="PTHR11926:SF774">
    <property type="entry name" value="UDP-GLYCOSYLTRANSFERASE 85A1-RELATED"/>
    <property type="match status" value="1"/>
</dbReference>
<dbReference type="EMBL" id="KI392064">
    <property type="protein sequence ID" value="ERN19850.1"/>
    <property type="molecule type" value="Genomic_DNA"/>
</dbReference>
<keyword evidence="3" id="KW-0808">Transferase</keyword>
<dbReference type="GO" id="GO:0080043">
    <property type="term" value="F:quercetin 3-O-glucosyltransferase activity"/>
    <property type="evidence" value="ECO:0000318"/>
    <property type="project" value="GO_Central"/>
</dbReference>
<dbReference type="AlphaFoldDB" id="U5DC83"/>
<dbReference type="GO" id="GO:0005737">
    <property type="term" value="C:cytoplasm"/>
    <property type="evidence" value="ECO:0000318"/>
    <property type="project" value="GO_Central"/>
</dbReference>
<evidence type="ECO:0000256" key="3">
    <source>
        <dbReference type="ARBA" id="ARBA00022679"/>
    </source>
</evidence>
<evidence type="ECO:0000313" key="4">
    <source>
        <dbReference type="EMBL" id="ERN19850.1"/>
    </source>
</evidence>